<evidence type="ECO:0000313" key="3">
    <source>
        <dbReference type="Proteomes" id="UP000199400"/>
    </source>
</evidence>
<dbReference type="OrthoDB" id="5494403at2"/>
<feature type="domain" description="Phosphatidate phosphatase APP1 catalytic" evidence="1">
    <location>
        <begin position="30"/>
        <end position="178"/>
    </location>
</feature>
<dbReference type="Proteomes" id="UP000199400">
    <property type="component" value="Unassembled WGS sequence"/>
</dbReference>
<gene>
    <name evidence="2" type="ORF">SAMN02745121_00081</name>
</gene>
<evidence type="ECO:0000259" key="1">
    <source>
        <dbReference type="Pfam" id="PF09949"/>
    </source>
</evidence>
<keyword evidence="3" id="KW-1185">Reference proteome</keyword>
<reference evidence="3" key="1">
    <citation type="submission" date="2016-10" db="EMBL/GenBank/DDBJ databases">
        <authorList>
            <person name="Varghese N."/>
            <person name="Submissions S."/>
        </authorList>
    </citation>
    <scope>NUCLEOTIDE SEQUENCE [LARGE SCALE GENOMIC DNA]</scope>
    <source>
        <strain evidence="3">ATCC 25963</strain>
    </source>
</reference>
<dbReference type="AlphaFoldDB" id="A0A1I1SK56"/>
<dbReference type="EMBL" id="FOMX01000002">
    <property type="protein sequence ID" value="SFD46692.1"/>
    <property type="molecule type" value="Genomic_DNA"/>
</dbReference>
<dbReference type="RefSeq" id="WP_096333180.1">
    <property type="nucleotide sequence ID" value="NZ_FOMX01000002.1"/>
</dbReference>
<proteinExistence type="predicted"/>
<organism evidence="2 3">
    <name type="scientific">Nannocystis exedens</name>
    <dbReference type="NCBI Taxonomy" id="54"/>
    <lineage>
        <taxon>Bacteria</taxon>
        <taxon>Pseudomonadati</taxon>
        <taxon>Myxococcota</taxon>
        <taxon>Polyangia</taxon>
        <taxon>Nannocystales</taxon>
        <taxon>Nannocystaceae</taxon>
        <taxon>Nannocystis</taxon>
    </lineage>
</organism>
<protein>
    <recommendedName>
        <fullName evidence="1">Phosphatidate phosphatase APP1 catalytic domain-containing protein</fullName>
    </recommendedName>
</protein>
<dbReference type="InterPro" id="IPR019236">
    <property type="entry name" value="APP1_cat"/>
</dbReference>
<dbReference type="Pfam" id="PF09949">
    <property type="entry name" value="APP1_cat"/>
    <property type="match status" value="1"/>
</dbReference>
<dbReference type="STRING" id="54.SAMN02745121_00081"/>
<evidence type="ECO:0000313" key="2">
    <source>
        <dbReference type="EMBL" id="SFD46692.1"/>
    </source>
</evidence>
<sequence length="363" mass="41318">MTSDPADPSEPTRPEGQALQPRRFMHLRWDLDKTYLRTEFDTVKDLIKTFRQKAEEKIAVAGASALLRALLDPRERSHRRVTFISGSPRQMRKVLTAKLALDGVEPDMFILKPNLENLLRGRFRAIRGQVGYKLKALLLSHMAAEHVDEYLFGDDAEQDAFIYSVYADILAGRVDAVALAAILSTCKVYRGDVDEIMAYHRQLFGSGEVVRRIFIHLERRSPLDRFAAYGARVVAIYNYFQGAAVLFEAGALEPRGLLAVTEAMESEGYTPERLANSLQDLMRRGVLHFGTIERMSRELAAAESTMGRPVPRFVHAFEDAIGSLENLQRPGPRWEAEINYLGIYHEARFRRQQHRFLGIRLLD</sequence>
<name>A0A1I1SK56_9BACT</name>
<dbReference type="GO" id="GO:0008195">
    <property type="term" value="F:phosphatidate phosphatase activity"/>
    <property type="evidence" value="ECO:0007669"/>
    <property type="project" value="InterPro"/>
</dbReference>
<accession>A0A1I1SK56</accession>